<keyword evidence="2" id="KW-1185">Reference proteome</keyword>
<name>A0A8H6MC50_9AGAR</name>
<dbReference type="Proteomes" id="UP000521943">
    <property type="component" value="Unassembled WGS sequence"/>
</dbReference>
<organism evidence="1 2">
    <name type="scientific">Ephemerocybe angulata</name>
    <dbReference type="NCBI Taxonomy" id="980116"/>
    <lineage>
        <taxon>Eukaryota</taxon>
        <taxon>Fungi</taxon>
        <taxon>Dikarya</taxon>
        <taxon>Basidiomycota</taxon>
        <taxon>Agaricomycotina</taxon>
        <taxon>Agaricomycetes</taxon>
        <taxon>Agaricomycetidae</taxon>
        <taxon>Agaricales</taxon>
        <taxon>Agaricineae</taxon>
        <taxon>Psathyrellaceae</taxon>
        <taxon>Ephemerocybe</taxon>
    </lineage>
</organism>
<proteinExistence type="predicted"/>
<dbReference type="AlphaFoldDB" id="A0A8H6MC50"/>
<gene>
    <name evidence="1" type="ORF">DFP72DRAFT_845053</name>
</gene>
<protein>
    <submittedName>
        <fullName evidence="1">Uncharacterized protein</fullName>
    </submittedName>
</protein>
<reference evidence="1 2" key="1">
    <citation type="submission" date="2020-07" db="EMBL/GenBank/DDBJ databases">
        <title>Comparative genomics of pyrophilous fungi reveals a link between fire events and developmental genes.</title>
        <authorList>
            <consortium name="DOE Joint Genome Institute"/>
            <person name="Steindorff A.S."/>
            <person name="Carver A."/>
            <person name="Calhoun S."/>
            <person name="Stillman K."/>
            <person name="Liu H."/>
            <person name="Lipzen A."/>
            <person name="Pangilinan J."/>
            <person name="Labutti K."/>
            <person name="Bruns T.D."/>
            <person name="Grigoriev I.V."/>
        </authorList>
    </citation>
    <scope>NUCLEOTIDE SEQUENCE [LARGE SCALE GENOMIC DNA]</scope>
    <source>
        <strain evidence="1 2">CBS 144469</strain>
    </source>
</reference>
<dbReference type="EMBL" id="JACGCI010000018">
    <property type="protein sequence ID" value="KAF6758702.1"/>
    <property type="molecule type" value="Genomic_DNA"/>
</dbReference>
<accession>A0A8H6MC50</accession>
<comment type="caution">
    <text evidence="1">The sequence shown here is derived from an EMBL/GenBank/DDBJ whole genome shotgun (WGS) entry which is preliminary data.</text>
</comment>
<sequence>MPELGTRISGILQLRGSKSSNSAITVVNIQILAKFGVANCGPRTANRTADERPHGPGNLRTGALRFEHLGSATAQFEELEFCYHRCEELGLCASNSAITVVKNWGSAPRTSGISDGAGLKSSNSAITELGLCASNIWDQRRRGLKSSNSAITGVKNSGSAPRILLSQVVKNWGSAPRKLGSAAAHFEDVEFSTVVKNWGSPPRTYLVVQPSGTLKEVGTGQRFSIWK</sequence>
<evidence type="ECO:0000313" key="1">
    <source>
        <dbReference type="EMBL" id="KAF6758702.1"/>
    </source>
</evidence>
<evidence type="ECO:0000313" key="2">
    <source>
        <dbReference type="Proteomes" id="UP000521943"/>
    </source>
</evidence>